<gene>
    <name evidence="2" type="ORF">KI688_010521</name>
</gene>
<evidence type="ECO:0000313" key="3">
    <source>
        <dbReference type="Proteomes" id="UP000707451"/>
    </source>
</evidence>
<protein>
    <submittedName>
        <fullName evidence="2">Uncharacterized protein</fullName>
    </submittedName>
</protein>
<organism evidence="2 3">
    <name type="scientific">Linnemannia hyalina</name>
    <dbReference type="NCBI Taxonomy" id="64524"/>
    <lineage>
        <taxon>Eukaryota</taxon>
        <taxon>Fungi</taxon>
        <taxon>Fungi incertae sedis</taxon>
        <taxon>Mucoromycota</taxon>
        <taxon>Mortierellomycotina</taxon>
        <taxon>Mortierellomycetes</taxon>
        <taxon>Mortierellales</taxon>
        <taxon>Mortierellaceae</taxon>
        <taxon>Linnemannia</taxon>
    </lineage>
</organism>
<accession>A0A9P7XYT3</accession>
<reference evidence="2" key="1">
    <citation type="submission" date="2021-06" db="EMBL/GenBank/DDBJ databases">
        <title>Genome Sequence of Mortierella hyaline Strain SCG-10, a Cold-Adapted, Nitrate-Reducing Fungus Isolated from Soil in Minnesota, USA.</title>
        <authorList>
            <person name="Aldossari N."/>
        </authorList>
    </citation>
    <scope>NUCLEOTIDE SEQUENCE</scope>
    <source>
        <strain evidence="2">SCG-10</strain>
    </source>
</reference>
<evidence type="ECO:0000313" key="2">
    <source>
        <dbReference type="EMBL" id="KAG9069617.1"/>
    </source>
</evidence>
<feature type="compositionally biased region" description="Basic and acidic residues" evidence="1">
    <location>
        <begin position="58"/>
        <end position="73"/>
    </location>
</feature>
<proteinExistence type="predicted"/>
<dbReference type="OrthoDB" id="2434799at2759"/>
<keyword evidence="3" id="KW-1185">Reference proteome</keyword>
<feature type="region of interest" description="Disordered" evidence="1">
    <location>
        <begin position="18"/>
        <end position="107"/>
    </location>
</feature>
<feature type="compositionally biased region" description="Basic and acidic residues" evidence="1">
    <location>
        <begin position="80"/>
        <end position="99"/>
    </location>
</feature>
<evidence type="ECO:0000256" key="1">
    <source>
        <dbReference type="SAM" id="MobiDB-lite"/>
    </source>
</evidence>
<dbReference type="AlphaFoldDB" id="A0A9P7XYT3"/>
<feature type="region of interest" description="Disordered" evidence="1">
    <location>
        <begin position="336"/>
        <end position="358"/>
    </location>
</feature>
<dbReference type="Proteomes" id="UP000707451">
    <property type="component" value="Unassembled WGS sequence"/>
</dbReference>
<sequence>MKNGLVSRSLADMEAASFDAPSFDAPSEITSLENSSKKLADSEQELISLAQKRRAKRNAQEDRGDRYYTRSAHEGGNIVERGESDNRDESKQQHDPNYEKRKKKSRVDFETYTRRAESHPEGTLAADPDAFTPMFEYDKDRHPPLFTGGDVFETNSWGPVIVDLPEVDVRHEQEGARRSSLYQLALQHLHFAQAPQAQAKFDKHHCLDYKDAFGEQGCSASGLSKSKLADVFETGTMPRKCDGLLSVNSVEVGNFEFKRASASKLEVACQLRKNIKINKSILLELDKYELECEDAEDAVSSAPKNVAEILEWEQVVFHTPTKVAKRPSLLDRLKRAKEEADQGSSEDEVENLLASENE</sequence>
<dbReference type="EMBL" id="JAHRHY010000005">
    <property type="protein sequence ID" value="KAG9069617.1"/>
    <property type="molecule type" value="Genomic_DNA"/>
</dbReference>
<name>A0A9P7XYT3_9FUNG</name>
<comment type="caution">
    <text evidence="2">The sequence shown here is derived from an EMBL/GenBank/DDBJ whole genome shotgun (WGS) entry which is preliminary data.</text>
</comment>